<feature type="non-terminal residue" evidence="13">
    <location>
        <position position="1"/>
    </location>
</feature>
<dbReference type="GO" id="GO:0009244">
    <property type="term" value="P:lipopolysaccharide core region biosynthetic process"/>
    <property type="evidence" value="ECO:0007669"/>
    <property type="project" value="TreeGrafter"/>
</dbReference>
<keyword evidence="10" id="KW-0067">ATP-binding</keyword>
<evidence type="ECO:0000256" key="10">
    <source>
        <dbReference type="ARBA" id="ARBA00022840"/>
    </source>
</evidence>
<dbReference type="Proteomes" id="UP000547674">
    <property type="component" value="Unassembled WGS sequence"/>
</dbReference>
<evidence type="ECO:0000256" key="6">
    <source>
        <dbReference type="ARBA" id="ARBA00022556"/>
    </source>
</evidence>
<keyword evidence="11" id="KW-0443">Lipid metabolism</keyword>
<dbReference type="Pfam" id="PF02606">
    <property type="entry name" value="LpxK"/>
    <property type="match status" value="1"/>
</dbReference>
<comment type="caution">
    <text evidence="13">The sequence shown here is derived from an EMBL/GenBank/DDBJ whole genome shotgun (WGS) entry which is preliminary data.</text>
</comment>
<evidence type="ECO:0000256" key="8">
    <source>
        <dbReference type="ARBA" id="ARBA00022741"/>
    </source>
</evidence>
<evidence type="ECO:0000313" key="14">
    <source>
        <dbReference type="Proteomes" id="UP000547674"/>
    </source>
</evidence>
<evidence type="ECO:0000256" key="3">
    <source>
        <dbReference type="ARBA" id="ARBA00012071"/>
    </source>
</evidence>
<dbReference type="AlphaFoldDB" id="A0A7Y2H2B0"/>
<evidence type="ECO:0000256" key="4">
    <source>
        <dbReference type="ARBA" id="ARBA00016436"/>
    </source>
</evidence>
<keyword evidence="7" id="KW-0808">Transferase</keyword>
<keyword evidence="8" id="KW-0547">Nucleotide-binding</keyword>
<gene>
    <name evidence="13" type="ORF">HKN21_08715</name>
</gene>
<evidence type="ECO:0000256" key="11">
    <source>
        <dbReference type="ARBA" id="ARBA00023098"/>
    </source>
</evidence>
<comment type="pathway">
    <text evidence="2">Glycolipid biosynthesis; lipid IV(A) biosynthesis; lipid IV(A) from (3R)-3-hydroxytetradecanoyl-[acyl-carrier-protein] and UDP-N-acetyl-alpha-D-glucosamine: step 6/6.</text>
</comment>
<evidence type="ECO:0000256" key="1">
    <source>
        <dbReference type="ARBA" id="ARBA00002274"/>
    </source>
</evidence>
<dbReference type="UniPathway" id="UPA00359">
    <property type="reaction ID" value="UER00482"/>
</dbReference>
<keyword evidence="6" id="KW-0441">Lipid A biosynthesis</keyword>
<dbReference type="PANTHER" id="PTHR42724:SF1">
    <property type="entry name" value="TETRAACYLDISACCHARIDE 4'-KINASE, MITOCHONDRIAL-RELATED"/>
    <property type="match status" value="1"/>
</dbReference>
<organism evidence="13 14">
    <name type="scientific">Eiseniibacteriota bacterium</name>
    <dbReference type="NCBI Taxonomy" id="2212470"/>
    <lineage>
        <taxon>Bacteria</taxon>
        <taxon>Candidatus Eiseniibacteriota</taxon>
    </lineage>
</organism>
<proteinExistence type="predicted"/>
<keyword evidence="5" id="KW-0444">Lipid biosynthesis</keyword>
<protein>
    <recommendedName>
        <fullName evidence="4">Tetraacyldisaccharide 4'-kinase</fullName>
        <ecNumber evidence="3">2.7.1.130</ecNumber>
    </recommendedName>
    <alternativeName>
        <fullName evidence="12">Lipid A 4'-kinase</fullName>
    </alternativeName>
</protein>
<evidence type="ECO:0000256" key="12">
    <source>
        <dbReference type="ARBA" id="ARBA00029757"/>
    </source>
</evidence>
<dbReference type="GO" id="GO:0005886">
    <property type="term" value="C:plasma membrane"/>
    <property type="evidence" value="ECO:0007669"/>
    <property type="project" value="TreeGrafter"/>
</dbReference>
<evidence type="ECO:0000256" key="7">
    <source>
        <dbReference type="ARBA" id="ARBA00022679"/>
    </source>
</evidence>
<evidence type="ECO:0000256" key="9">
    <source>
        <dbReference type="ARBA" id="ARBA00022777"/>
    </source>
</evidence>
<dbReference type="InterPro" id="IPR003758">
    <property type="entry name" value="LpxK"/>
</dbReference>
<evidence type="ECO:0000313" key="13">
    <source>
        <dbReference type="EMBL" id="NNF06830.1"/>
    </source>
</evidence>
<comment type="function">
    <text evidence="1">Transfers the gamma-phosphate of ATP to the 4'-position of a tetraacyldisaccharide 1-phosphate intermediate (termed DS-1-P) to form tetraacyldisaccharide 1,4'-bis-phosphate (lipid IVA).</text>
</comment>
<reference evidence="13 14" key="1">
    <citation type="submission" date="2020-03" db="EMBL/GenBank/DDBJ databases">
        <title>Metabolic flexibility allows generalist bacteria to become dominant in a frequently disturbed ecosystem.</title>
        <authorList>
            <person name="Chen Y.-J."/>
            <person name="Leung P.M."/>
            <person name="Bay S.K."/>
            <person name="Hugenholtz P."/>
            <person name="Kessler A.J."/>
            <person name="Shelley G."/>
            <person name="Waite D.W."/>
            <person name="Cook P.L."/>
            <person name="Greening C."/>
        </authorList>
    </citation>
    <scope>NUCLEOTIDE SEQUENCE [LARGE SCALE GENOMIC DNA]</scope>
    <source>
        <strain evidence="13">SS_bin_28</strain>
    </source>
</reference>
<evidence type="ECO:0000256" key="5">
    <source>
        <dbReference type="ARBA" id="ARBA00022516"/>
    </source>
</evidence>
<dbReference type="GO" id="GO:0009029">
    <property type="term" value="F:lipid-A 4'-kinase activity"/>
    <property type="evidence" value="ECO:0007669"/>
    <property type="project" value="UniProtKB-EC"/>
</dbReference>
<sequence length="134" mass="14575">DWRFVYPGLERVERFASGKPSETEAGGSQTLDLKKARVHAVCGIANPNRFRELLEGAGATVTNFAVYPDHHAFEEAEVRKEESAAKASGAVLVTTGKDAVRLESLVSGDAPWYQTKVGWHCQGGWDTLVSDLLS</sequence>
<dbReference type="PANTHER" id="PTHR42724">
    <property type="entry name" value="TETRAACYLDISACCHARIDE 4'-KINASE"/>
    <property type="match status" value="1"/>
</dbReference>
<dbReference type="GO" id="GO:0005524">
    <property type="term" value="F:ATP binding"/>
    <property type="evidence" value="ECO:0007669"/>
    <property type="project" value="UniProtKB-KW"/>
</dbReference>
<accession>A0A7Y2H2B0</accession>
<dbReference type="EC" id="2.7.1.130" evidence="3"/>
<dbReference type="EMBL" id="JABDJR010000344">
    <property type="protein sequence ID" value="NNF06830.1"/>
    <property type="molecule type" value="Genomic_DNA"/>
</dbReference>
<keyword evidence="9" id="KW-0418">Kinase</keyword>
<dbReference type="GO" id="GO:0009245">
    <property type="term" value="P:lipid A biosynthetic process"/>
    <property type="evidence" value="ECO:0007669"/>
    <property type="project" value="UniProtKB-KW"/>
</dbReference>
<name>A0A7Y2H2B0_UNCEI</name>
<evidence type="ECO:0000256" key="2">
    <source>
        <dbReference type="ARBA" id="ARBA00004870"/>
    </source>
</evidence>